<protein>
    <submittedName>
        <fullName evidence="2">Uncharacterized protein</fullName>
    </submittedName>
</protein>
<organism evidence="2 3">
    <name type="scientific">Phyllosticta paracitricarpa</name>
    <dbReference type="NCBI Taxonomy" id="2016321"/>
    <lineage>
        <taxon>Eukaryota</taxon>
        <taxon>Fungi</taxon>
        <taxon>Dikarya</taxon>
        <taxon>Ascomycota</taxon>
        <taxon>Pezizomycotina</taxon>
        <taxon>Dothideomycetes</taxon>
        <taxon>Dothideomycetes incertae sedis</taxon>
        <taxon>Botryosphaeriales</taxon>
        <taxon>Phyllostictaceae</taxon>
        <taxon>Phyllosticta</taxon>
    </lineage>
</organism>
<evidence type="ECO:0000313" key="2">
    <source>
        <dbReference type="EMBL" id="KAK7611426.1"/>
    </source>
</evidence>
<dbReference type="Proteomes" id="UP001367316">
    <property type="component" value="Unassembled WGS sequence"/>
</dbReference>
<comment type="caution">
    <text evidence="2">The sequence shown here is derived from an EMBL/GenBank/DDBJ whole genome shotgun (WGS) entry which is preliminary data.</text>
</comment>
<evidence type="ECO:0000313" key="3">
    <source>
        <dbReference type="Proteomes" id="UP001367316"/>
    </source>
</evidence>
<evidence type="ECO:0000256" key="1">
    <source>
        <dbReference type="SAM" id="MobiDB-lite"/>
    </source>
</evidence>
<feature type="compositionally biased region" description="Low complexity" evidence="1">
    <location>
        <begin position="231"/>
        <end position="240"/>
    </location>
</feature>
<keyword evidence="3" id="KW-1185">Reference proteome</keyword>
<feature type="compositionally biased region" description="Low complexity" evidence="1">
    <location>
        <begin position="294"/>
        <end position="309"/>
    </location>
</feature>
<feature type="compositionally biased region" description="Polar residues" evidence="1">
    <location>
        <begin position="91"/>
        <end position="102"/>
    </location>
</feature>
<feature type="compositionally biased region" description="Polar residues" evidence="1">
    <location>
        <begin position="63"/>
        <end position="82"/>
    </location>
</feature>
<accession>A0ABR1NBG3</accession>
<name>A0ABR1NBG3_9PEZI</name>
<feature type="compositionally biased region" description="Low complexity" evidence="1">
    <location>
        <begin position="346"/>
        <end position="363"/>
    </location>
</feature>
<feature type="region of interest" description="Disordered" evidence="1">
    <location>
        <begin position="35"/>
        <end position="315"/>
    </location>
</feature>
<reference evidence="2 3" key="1">
    <citation type="submission" date="2024-04" db="EMBL/GenBank/DDBJ databases">
        <title>Phyllosticta paracitricarpa is synonymous to the EU quarantine fungus P. citricarpa based on phylogenomic analyses.</title>
        <authorList>
            <consortium name="Lawrence Berkeley National Laboratory"/>
            <person name="Van ingen-buijs V.A."/>
            <person name="Van westerhoven A.C."/>
            <person name="Haridas S."/>
            <person name="Skiadas P."/>
            <person name="Martin F."/>
            <person name="Groenewald J.Z."/>
            <person name="Crous P.W."/>
            <person name="Seidl M.F."/>
        </authorList>
    </citation>
    <scope>NUCLEOTIDE SEQUENCE [LARGE SCALE GENOMIC DNA]</scope>
    <source>
        <strain evidence="2 3">CBS 141358</strain>
    </source>
</reference>
<feature type="region of interest" description="Disordered" evidence="1">
    <location>
        <begin position="332"/>
        <end position="369"/>
    </location>
</feature>
<dbReference type="EMBL" id="JBBPBF010000014">
    <property type="protein sequence ID" value="KAK7611426.1"/>
    <property type="molecule type" value="Genomic_DNA"/>
</dbReference>
<sequence length="544" mass="58524">MPYSRMQVHIGELSRIIREARETIDGREAFLAENRIPEGYNPNRGRSHKAGGEQGDVTAPTAGASTQAPIEISSNVSSSLTPSEEAFPLTPSGNLAGQSDNVPNRPARQSYDLPGQGLLTDIASPSIDTPVPTRYVQATGPSSLRGRSGRFIGPSRPSLDIPLRSPQGQAVEDPYESLTRPDVGRRPIEPQETSSLVSESIRPLEYSPVTFPVETHEEGPGSRAESPPQATDTSSSSIDSDNIHPIEAPQPLSRVKTRNVSATAQSLSGLSIGGAEIGSSPEAPGGRKRSRPMSSGSTLNPPLTSSTDSPSRRTDSFTNFYKKIRSSVSLDFHHSSTSAGPSGSRAGTSTSAKPSSSPAGPSTYVAGSDDLTHEEFGLGAYGRTDEVSNTESESEQPQEPIGQQGGDNEEQTQPDARGLKTWTDVYVDLYANTDRGDVAFYLWPEKLKNLVKAACGGSTKNAKKIHDLARREGASAKPDTCLMTTVIASRNPARRLIKATENACETCLKRRNHWACITFRRAGGFYMMPRNKDHRDINNTAHWI</sequence>
<gene>
    <name evidence="2" type="ORF">JOL62DRAFT_81358</name>
</gene>
<feature type="compositionally biased region" description="Polar residues" evidence="1">
    <location>
        <begin position="258"/>
        <end position="269"/>
    </location>
</feature>
<feature type="region of interest" description="Disordered" evidence="1">
    <location>
        <begin position="385"/>
        <end position="416"/>
    </location>
</feature>
<proteinExistence type="predicted"/>